<keyword evidence="2 5" id="KW-0378">Hydrolase</keyword>
<dbReference type="InterPro" id="IPR027417">
    <property type="entry name" value="P-loop_NTPase"/>
</dbReference>
<evidence type="ECO:0000256" key="1">
    <source>
        <dbReference type="ARBA" id="ARBA00022741"/>
    </source>
</evidence>
<feature type="binding site" evidence="5">
    <location>
        <begin position="29"/>
        <end position="36"/>
    </location>
    <ligand>
        <name>ATP</name>
        <dbReference type="ChEBI" id="CHEBI:30616"/>
    </ligand>
</feature>
<dbReference type="GO" id="GO:0005829">
    <property type="term" value="C:cytosol"/>
    <property type="evidence" value="ECO:0007669"/>
    <property type="project" value="TreeGrafter"/>
</dbReference>
<dbReference type="PROSITE" id="PS51198">
    <property type="entry name" value="UVRD_HELICASE_ATP_BIND"/>
    <property type="match status" value="1"/>
</dbReference>
<dbReference type="GO" id="GO:0000725">
    <property type="term" value="P:recombinational repair"/>
    <property type="evidence" value="ECO:0007669"/>
    <property type="project" value="TreeGrafter"/>
</dbReference>
<dbReference type="Proteomes" id="UP001151018">
    <property type="component" value="Unassembled WGS sequence"/>
</dbReference>
<dbReference type="GO" id="GO:0016787">
    <property type="term" value="F:hydrolase activity"/>
    <property type="evidence" value="ECO:0007669"/>
    <property type="project" value="UniProtKB-UniRule"/>
</dbReference>
<keyword evidence="1 5" id="KW-0547">Nucleotide-binding</keyword>
<protein>
    <submittedName>
        <fullName evidence="7">UvrD-helicase domain-containing protein</fullName>
    </submittedName>
</protein>
<evidence type="ECO:0000256" key="2">
    <source>
        <dbReference type="ARBA" id="ARBA00022801"/>
    </source>
</evidence>
<feature type="domain" description="UvrD-like helicase ATP-binding" evidence="6">
    <location>
        <begin position="8"/>
        <end position="253"/>
    </location>
</feature>
<dbReference type="InterPro" id="IPR000212">
    <property type="entry name" value="DNA_helicase_UvrD/REP"/>
</dbReference>
<dbReference type="GO" id="GO:0043138">
    <property type="term" value="F:3'-5' DNA helicase activity"/>
    <property type="evidence" value="ECO:0007669"/>
    <property type="project" value="TreeGrafter"/>
</dbReference>
<gene>
    <name evidence="7" type="ORF">O9X88_02260</name>
</gene>
<name>A0A9X3KL62_9HYPH</name>
<comment type="caution">
    <text evidence="7">The sequence shown here is derived from an EMBL/GenBank/DDBJ whole genome shotgun (WGS) entry which is preliminary data.</text>
</comment>
<dbReference type="EMBL" id="JAPZLR010000001">
    <property type="protein sequence ID" value="MCZ7936358.1"/>
    <property type="molecule type" value="Genomic_DNA"/>
</dbReference>
<evidence type="ECO:0000313" key="8">
    <source>
        <dbReference type="Proteomes" id="UP001151018"/>
    </source>
</evidence>
<proteinExistence type="predicted"/>
<dbReference type="InterPro" id="IPR014016">
    <property type="entry name" value="UvrD-like_ATP-bd"/>
</dbReference>
<dbReference type="GO" id="GO:0003677">
    <property type="term" value="F:DNA binding"/>
    <property type="evidence" value="ECO:0007669"/>
    <property type="project" value="InterPro"/>
</dbReference>
<dbReference type="Pfam" id="PF13245">
    <property type="entry name" value="AAA_19"/>
    <property type="match status" value="1"/>
</dbReference>
<keyword evidence="4 5" id="KW-0067">ATP-binding</keyword>
<reference evidence="7" key="1">
    <citation type="submission" date="2022-12" db="EMBL/GenBank/DDBJ databases">
        <title>Draft genome sequences of 22 rhizogenic Agrobacterium biovar 1 strains, the causative agent of hairy root disease.</title>
        <authorList>
            <person name="Kim N."/>
            <person name="Vargas P."/>
            <person name="Rediers H."/>
        </authorList>
    </citation>
    <scope>NUCLEOTIDE SEQUENCE</scope>
    <source>
        <strain evidence="7">ST15.13.006</strain>
    </source>
</reference>
<sequence length="632" mass="72176">MDQGGLKLEPEVIEALELVAAGKNFLLSGGAGSGKTYSLVQVIGELLRTDPSAFVACITFTNAAVREVESRVSNERLTVRTIHDFLWDVVSPFQRELRKVLVGLLSGNEPKLEPGTMVVSEEMFAGKKVQYKEFTRLGDGIVSHDEVIIVAHAMFETYPKIRDILRNRYRYILVDEYQDTAPEVVKILLDWLPLSTRQGVCGFFGDAMQSIYEEGVGSIQPYVVAGTVDEVRKQQNRRNPRLVYELANNLRTDGIVQVASKDLDAPNMIEGKVKDGIIRFYHSTGHDSRLQQVRDHLGWDFSDVWETKELNLTHNLIAPQAGFGDLMEIYDKDGVLSFRDRIVKFIKTNGDLNDYQFETFGEVVASLQKGKTGSALRAVSPTPGMQAFIDANPKLLEYANEIEFHHFRRLYVDKDQLIDDKKQTEEEIARKGSKRCDFVKHVFKIQAVVHLYEQRRFNEFLRKTEFLVANARDKLRIQKCVEDIGTMKDSPILDVIDFAHDNGLCVKDDKFANFRAEKRYLFDRLTGVPFSSFQKLYEYLEGRTTFSTQHKIKGREFERVLVVLDAGGWNHYNFTYLFEGSGTERVIERTGKLFYVCCTRAKEVLAVYFQNPTPAVLKQAEAWFGKENVLEV</sequence>
<evidence type="ECO:0000256" key="3">
    <source>
        <dbReference type="ARBA" id="ARBA00022806"/>
    </source>
</evidence>
<dbReference type="SUPFAM" id="SSF52540">
    <property type="entry name" value="P-loop containing nucleoside triphosphate hydrolases"/>
    <property type="match status" value="1"/>
</dbReference>
<evidence type="ECO:0000259" key="6">
    <source>
        <dbReference type="PROSITE" id="PS51198"/>
    </source>
</evidence>
<evidence type="ECO:0000256" key="5">
    <source>
        <dbReference type="PROSITE-ProRule" id="PRU00560"/>
    </source>
</evidence>
<accession>A0A9X3KL62</accession>
<dbReference type="PANTHER" id="PTHR11070">
    <property type="entry name" value="UVRD / RECB / PCRA DNA HELICASE FAMILY MEMBER"/>
    <property type="match status" value="1"/>
</dbReference>
<evidence type="ECO:0000256" key="4">
    <source>
        <dbReference type="ARBA" id="ARBA00022840"/>
    </source>
</evidence>
<dbReference type="PANTHER" id="PTHR11070:SF3">
    <property type="entry name" value="DNA 3'-5' HELICASE"/>
    <property type="match status" value="1"/>
</dbReference>
<dbReference type="Gene3D" id="3.40.50.300">
    <property type="entry name" value="P-loop containing nucleotide triphosphate hydrolases"/>
    <property type="match status" value="2"/>
</dbReference>
<dbReference type="AlphaFoldDB" id="A0A9X3KL62"/>
<dbReference type="RefSeq" id="WP_269834527.1">
    <property type="nucleotide sequence ID" value="NZ_JAPZLR010000001.1"/>
</dbReference>
<evidence type="ECO:0000313" key="7">
    <source>
        <dbReference type="EMBL" id="MCZ7936358.1"/>
    </source>
</evidence>
<dbReference type="GO" id="GO:0005524">
    <property type="term" value="F:ATP binding"/>
    <property type="evidence" value="ECO:0007669"/>
    <property type="project" value="UniProtKB-UniRule"/>
</dbReference>
<keyword evidence="3 5" id="KW-0347">Helicase</keyword>
<organism evidence="7 8">
    <name type="scientific">Agrobacterium salinitolerans</name>
    <dbReference type="NCBI Taxonomy" id="1183413"/>
    <lineage>
        <taxon>Bacteria</taxon>
        <taxon>Pseudomonadati</taxon>
        <taxon>Pseudomonadota</taxon>
        <taxon>Alphaproteobacteria</taxon>
        <taxon>Hyphomicrobiales</taxon>
        <taxon>Rhizobiaceae</taxon>
        <taxon>Rhizobium/Agrobacterium group</taxon>
        <taxon>Agrobacterium</taxon>
    </lineage>
</organism>